<evidence type="ECO:0000313" key="1">
    <source>
        <dbReference type="EMBL" id="KAH3695488.1"/>
    </source>
</evidence>
<dbReference type="Proteomes" id="UP000828390">
    <property type="component" value="Unassembled WGS sequence"/>
</dbReference>
<organism evidence="1 2">
    <name type="scientific">Dreissena polymorpha</name>
    <name type="common">Zebra mussel</name>
    <name type="synonym">Mytilus polymorpha</name>
    <dbReference type="NCBI Taxonomy" id="45954"/>
    <lineage>
        <taxon>Eukaryota</taxon>
        <taxon>Metazoa</taxon>
        <taxon>Spiralia</taxon>
        <taxon>Lophotrochozoa</taxon>
        <taxon>Mollusca</taxon>
        <taxon>Bivalvia</taxon>
        <taxon>Autobranchia</taxon>
        <taxon>Heteroconchia</taxon>
        <taxon>Euheterodonta</taxon>
        <taxon>Imparidentia</taxon>
        <taxon>Neoheterodontei</taxon>
        <taxon>Myida</taxon>
        <taxon>Dreissenoidea</taxon>
        <taxon>Dreissenidae</taxon>
        <taxon>Dreissena</taxon>
    </lineage>
</organism>
<dbReference type="Gene3D" id="6.10.250.780">
    <property type="match status" value="1"/>
</dbReference>
<sequence length="75" mass="8495">MEKYSKHLEAIVAERTQDLVAEKAKTDRLLYSKCTPSAAVLYMSIGLGKRVLINVRKMSSHISLCIPNRLFRDGE</sequence>
<protein>
    <submittedName>
        <fullName evidence="1">Uncharacterized protein</fullName>
    </submittedName>
</protein>
<reference evidence="1" key="1">
    <citation type="journal article" date="2019" name="bioRxiv">
        <title>The Genome of the Zebra Mussel, Dreissena polymorpha: A Resource for Invasive Species Research.</title>
        <authorList>
            <person name="McCartney M.A."/>
            <person name="Auch B."/>
            <person name="Kono T."/>
            <person name="Mallez S."/>
            <person name="Zhang Y."/>
            <person name="Obille A."/>
            <person name="Becker A."/>
            <person name="Abrahante J.E."/>
            <person name="Garbe J."/>
            <person name="Badalamenti J.P."/>
            <person name="Herman A."/>
            <person name="Mangelson H."/>
            <person name="Liachko I."/>
            <person name="Sullivan S."/>
            <person name="Sone E.D."/>
            <person name="Koren S."/>
            <person name="Silverstein K.A.T."/>
            <person name="Beckman K.B."/>
            <person name="Gohl D.M."/>
        </authorList>
    </citation>
    <scope>NUCLEOTIDE SEQUENCE</scope>
    <source>
        <strain evidence="1">Duluth1</strain>
        <tissue evidence="1">Whole animal</tissue>
    </source>
</reference>
<proteinExistence type="predicted"/>
<evidence type="ECO:0000313" key="2">
    <source>
        <dbReference type="Proteomes" id="UP000828390"/>
    </source>
</evidence>
<accession>A0A9D3Y7U1</accession>
<dbReference type="EMBL" id="JAIWYP010000016">
    <property type="protein sequence ID" value="KAH3695488.1"/>
    <property type="molecule type" value="Genomic_DNA"/>
</dbReference>
<comment type="caution">
    <text evidence="1">The sequence shown here is derived from an EMBL/GenBank/DDBJ whole genome shotgun (WGS) entry which is preliminary data.</text>
</comment>
<dbReference type="AlphaFoldDB" id="A0A9D3Y7U1"/>
<name>A0A9D3Y7U1_DREPO</name>
<reference evidence="1" key="2">
    <citation type="submission" date="2020-11" db="EMBL/GenBank/DDBJ databases">
        <authorList>
            <person name="McCartney M.A."/>
            <person name="Auch B."/>
            <person name="Kono T."/>
            <person name="Mallez S."/>
            <person name="Becker A."/>
            <person name="Gohl D.M."/>
            <person name="Silverstein K.A.T."/>
            <person name="Koren S."/>
            <person name="Bechman K.B."/>
            <person name="Herman A."/>
            <person name="Abrahante J.E."/>
            <person name="Garbe J."/>
        </authorList>
    </citation>
    <scope>NUCLEOTIDE SEQUENCE</scope>
    <source>
        <strain evidence="1">Duluth1</strain>
        <tissue evidence="1">Whole animal</tissue>
    </source>
</reference>
<gene>
    <name evidence="1" type="ORF">DPMN_082948</name>
</gene>
<keyword evidence="2" id="KW-1185">Reference proteome</keyword>